<organism evidence="4 5">
    <name type="scientific">Tegillarca granosa</name>
    <name type="common">Malaysian cockle</name>
    <name type="synonym">Anadara granosa</name>
    <dbReference type="NCBI Taxonomy" id="220873"/>
    <lineage>
        <taxon>Eukaryota</taxon>
        <taxon>Metazoa</taxon>
        <taxon>Spiralia</taxon>
        <taxon>Lophotrochozoa</taxon>
        <taxon>Mollusca</taxon>
        <taxon>Bivalvia</taxon>
        <taxon>Autobranchia</taxon>
        <taxon>Pteriomorphia</taxon>
        <taxon>Arcoida</taxon>
        <taxon>Arcoidea</taxon>
        <taxon>Arcidae</taxon>
        <taxon>Tegillarca</taxon>
    </lineage>
</organism>
<reference evidence="4 5" key="1">
    <citation type="submission" date="2022-12" db="EMBL/GenBank/DDBJ databases">
        <title>Chromosome-level genome of Tegillarca granosa.</title>
        <authorList>
            <person name="Kim J."/>
        </authorList>
    </citation>
    <scope>NUCLEOTIDE SEQUENCE [LARGE SCALE GENOMIC DNA]</scope>
    <source>
        <strain evidence="4">Teg-2019</strain>
        <tissue evidence="4">Adductor muscle</tissue>
    </source>
</reference>
<dbReference type="PANTHER" id="PTHR21725">
    <property type="entry name" value="E3 UBIQUITIN-PROTEIN LIGASE UBR4"/>
    <property type="match status" value="1"/>
</dbReference>
<feature type="coiled-coil region" evidence="2">
    <location>
        <begin position="451"/>
        <end position="485"/>
    </location>
</feature>
<dbReference type="Pfam" id="PF13764">
    <property type="entry name" value="E3_UbLigase_R4"/>
    <property type="match status" value="1"/>
</dbReference>
<dbReference type="PANTHER" id="PTHR21725:SF1">
    <property type="entry name" value="E3 UBIQUITIN-PROTEIN LIGASE UBR4"/>
    <property type="match status" value="1"/>
</dbReference>
<dbReference type="InterPro" id="IPR045189">
    <property type="entry name" value="UBR4-like"/>
</dbReference>
<feature type="domain" description="E3 ubiquitin ligase UBR4 C-terminal" evidence="3">
    <location>
        <begin position="45"/>
        <end position="846"/>
    </location>
</feature>
<protein>
    <recommendedName>
        <fullName evidence="3">E3 ubiquitin ligase UBR4 C-terminal domain-containing protein</fullName>
    </recommendedName>
</protein>
<evidence type="ECO:0000256" key="1">
    <source>
        <dbReference type="PROSITE-ProRule" id="PRU01388"/>
    </source>
</evidence>
<evidence type="ECO:0000313" key="4">
    <source>
        <dbReference type="EMBL" id="KAJ8300179.1"/>
    </source>
</evidence>
<dbReference type="PROSITE" id="PS52043">
    <property type="entry name" value="UBR4_E3"/>
    <property type="match status" value="1"/>
</dbReference>
<name>A0ABQ9E780_TEGGR</name>
<feature type="region of interest" description="UBR4 E3 catalytic module" evidence="1">
    <location>
        <begin position="401"/>
        <end position="866"/>
    </location>
</feature>
<dbReference type="InterPro" id="IPR025704">
    <property type="entry name" value="E3_Ub_ligase_UBR4_C"/>
</dbReference>
<keyword evidence="1" id="KW-0862">Zinc</keyword>
<comment type="similarity">
    <text evidence="1">Belongs to the UBR4 family.</text>
</comment>
<dbReference type="Proteomes" id="UP001217089">
    <property type="component" value="Unassembled WGS sequence"/>
</dbReference>
<comment type="caution">
    <text evidence="4">The sequence shown here is derived from an EMBL/GenBank/DDBJ whole genome shotgun (WGS) entry which is preliminary data.</text>
</comment>
<proteinExistence type="inferred from homology"/>
<accession>A0ABQ9E780</accession>
<evidence type="ECO:0000259" key="3">
    <source>
        <dbReference type="Pfam" id="PF13764"/>
    </source>
</evidence>
<keyword evidence="1" id="KW-0863">Zinc-finger</keyword>
<evidence type="ECO:0000256" key="2">
    <source>
        <dbReference type="SAM" id="Coils"/>
    </source>
</evidence>
<keyword evidence="5" id="KW-1185">Reference proteome</keyword>
<gene>
    <name evidence="4" type="ORF">KUTeg_021698</name>
</gene>
<evidence type="ECO:0000313" key="5">
    <source>
        <dbReference type="Proteomes" id="UP001217089"/>
    </source>
</evidence>
<dbReference type="EMBL" id="JARBDR010000919">
    <property type="protein sequence ID" value="KAJ8300179.1"/>
    <property type="molecule type" value="Genomic_DNA"/>
</dbReference>
<sequence>MITDQPVFIFERLCSIIFPEENDVGEFLLILEKDPQQEDFLQGRMLGNPYSSNEQGLGPLMRDIKNKICQDCELVALLEDDTGMELLVNKKIISLDLPVKEVYKKIWAPEHGEGEPMPIIYRMRGLLGDATEDMVNSLDTQREEDIDKEEVYKMAAVLGEGDGLKVMLQRLSSVRDLVLGKQMMTVLLKLFEFAVNVKSNRLELLKPEMDTINVMLGALNLALWAEQESGASTKGQTITEQILQIMEIILLEASHQPPEKYREFSELCCGDKDQFILLLERINSPFVRANTSVLQGLMRLIPFLAFGEEHKMEVLVNNFKPYLDFNKFDIEHSQDEMVHLDCFCVIASGIENNANGTKLKDMIFEHKIVRSAVDYILQNSPEVKTLLPTDTDMWKDFLSKPSLSYALRLLTGLASGHAPTQLIVGSECIPILHKLEQASSDKYIGTMAENLLEVLRENEQVVAKIEEFRQQTKSEKKRLAMAKRKKQLGALGMMTNEKGQVTVKSSVLKQMEDLKEETGLTCCICREGYRYQPQKVLACYTFTKRANLDDFENKPRKSVGYSTVSHFNVIHVDCHTAAVRHARGREEWESAALQNANTKCNGLLPFWGPQVQESAFATCLARHNTYLQECTGVREPSYPYNVHDLKLLIMKFANEKSFSEDSGGGGRQSNIHVMPYIMHMALYVINTTRSVAREEKNLNNFLDLPKDKWVENSFETESALYWTTMALHILPPDKWKEKRVKFLERILILAHARQVCPMGAKTLSDKKMKEFSTYRCYLIFYGIVNAVFQKVFRKITDSSDNPWSSTLADHIRNNDKQNLEAFDRVLSAYEEEMLPSESISEFFDAIELLEEVTEPEKFITDLLASLP</sequence>
<keyword evidence="2" id="KW-0175">Coiled coil</keyword>
<keyword evidence="1" id="KW-0479">Metal-binding</keyword>